<evidence type="ECO:0000313" key="3">
    <source>
        <dbReference type="Proteomes" id="UP000199184"/>
    </source>
</evidence>
<name>A0A1C3XIA9_9BRAD</name>
<dbReference type="AlphaFoldDB" id="A0A1C3XIA9"/>
<gene>
    <name evidence="2" type="ORF">GA0061098_1016136</name>
</gene>
<dbReference type="InterPro" id="IPR026820">
    <property type="entry name" value="VioB/RebD_dom"/>
</dbReference>
<dbReference type="Proteomes" id="UP000199184">
    <property type="component" value="Unassembled WGS sequence"/>
</dbReference>
<proteinExistence type="predicted"/>
<dbReference type="EMBL" id="FMAI01000016">
    <property type="protein sequence ID" value="SCB52017.1"/>
    <property type="molecule type" value="Genomic_DNA"/>
</dbReference>
<feature type="domain" description="Iminophenyl-pyruvate dimer synthase" evidence="1">
    <location>
        <begin position="39"/>
        <end position="259"/>
    </location>
</feature>
<reference evidence="3" key="1">
    <citation type="submission" date="2016-08" db="EMBL/GenBank/DDBJ databases">
        <authorList>
            <person name="Varghese N."/>
            <person name="Submissions Spin"/>
        </authorList>
    </citation>
    <scope>NUCLEOTIDE SEQUENCE [LARGE SCALE GENOMIC DNA]</scope>
    <source>
        <strain evidence="3">ERR11</strain>
    </source>
</reference>
<dbReference type="InterPro" id="IPR012347">
    <property type="entry name" value="Ferritin-like"/>
</dbReference>
<accession>A0A1C3XIA9</accession>
<keyword evidence="3" id="KW-1185">Reference proteome</keyword>
<evidence type="ECO:0000259" key="1">
    <source>
        <dbReference type="Pfam" id="PF12902"/>
    </source>
</evidence>
<organism evidence="2 3">
    <name type="scientific">Bradyrhizobium shewense</name>
    <dbReference type="NCBI Taxonomy" id="1761772"/>
    <lineage>
        <taxon>Bacteria</taxon>
        <taxon>Pseudomonadati</taxon>
        <taxon>Pseudomonadota</taxon>
        <taxon>Alphaproteobacteria</taxon>
        <taxon>Hyphomicrobiales</taxon>
        <taxon>Nitrobacteraceae</taxon>
        <taxon>Bradyrhizobium</taxon>
    </lineage>
</organism>
<evidence type="ECO:0000313" key="2">
    <source>
        <dbReference type="EMBL" id="SCB52017.1"/>
    </source>
</evidence>
<dbReference type="SUPFAM" id="SSF47240">
    <property type="entry name" value="Ferritin-like"/>
    <property type="match status" value="1"/>
</dbReference>
<sequence>MAINYSPLTINRHLDARLRSIQTSAIQGDAARQELGGLLQHALQLEIATIPTYLSAVFSLTTANTKVSELILRAAIEEMLHMTAVANLMNAIGIAPDIVAAVPDYPCQLTILDPPLKLDLRSFSLDLVKDLFMQIETPEDPVHYPTALVAGRPRTIGQFYEGIIEIIDRDTIPGLFDNATRDAYKQREVVPNFRPIAYLSNQDTDTYPLKNDINFRITGKASAVRHLRWVVGQGEGTAPFNPLTAEGIPAHFYRFESIIKQRFLVKDERVKTLGYSFSGGDLPFDEAGVHEFRTNAKTADFDAYPTVSRQMTRFNGYYASMINALQQAFNCPAPDQQAQAKAAYDDAMATMQTMPNVASAIIQSAQQKGVKAGIPFEFPKPPPIS</sequence>
<dbReference type="Pfam" id="PF12902">
    <property type="entry name" value="Ferritin-like"/>
    <property type="match status" value="1"/>
</dbReference>
<dbReference type="InterPro" id="IPR009078">
    <property type="entry name" value="Ferritin-like_SF"/>
</dbReference>
<dbReference type="PANTHER" id="PTHR34400">
    <property type="match status" value="1"/>
</dbReference>
<protein>
    <submittedName>
        <fullName evidence="2">Ferritin-like</fullName>
    </submittedName>
</protein>
<dbReference type="Gene3D" id="1.20.1260.10">
    <property type="match status" value="1"/>
</dbReference>
<dbReference type="RefSeq" id="WP_091964062.1">
    <property type="nucleotide sequence ID" value="NZ_FMAI01000016.1"/>
</dbReference>
<dbReference type="PANTHER" id="PTHR34400:SF4">
    <property type="entry name" value="MEMBRANE PROTEIN"/>
    <property type="match status" value="1"/>
</dbReference>